<feature type="transmembrane region" description="Helical" evidence="1">
    <location>
        <begin position="393"/>
        <end position="413"/>
    </location>
</feature>
<gene>
    <name evidence="2" type="ORF">CLORY_43650</name>
</gene>
<dbReference type="STRING" id="1450648.CLORY_43650"/>
<feature type="transmembrane region" description="Helical" evidence="1">
    <location>
        <begin position="7"/>
        <end position="23"/>
    </location>
</feature>
<comment type="caution">
    <text evidence="2">The sequence shown here is derived from an EMBL/GenBank/DDBJ whole genome shotgun (WGS) entry which is preliminary data.</text>
</comment>
<protein>
    <recommendedName>
        <fullName evidence="4">DUF445 domain-containing protein</fullName>
    </recommendedName>
</protein>
<sequence>MNKNKATLILIVVTIGYLITYPFKNIFILGLLSSGFCAAMIGGFADWYGITALFRKPLGIPWKTEIIARSRKKIFDGLTDMVVGELITEDNMKGLITDQNFSDIIIKYWDEGMEKQIKSFMKNAIDEVFIGLNNEQNQDEIEKIIISNINKVSLHKILITTSNIFVQNDYGDKLFDFLIEEVYKISGSPVFEQILIEAVDHIKDNYENGMLRRKFVNYIVLDTLLNMSSQNIVNKLIVKIKEYINSLKDSDNLQRQSLKKMVYDKITVYLENPEHTEVIENWKVKQLKNLEIKNFIQKFYDKFNDASVDTSDKKQIMIYIEKNVDLLAGNFRNKEDWKENTDIKIKKYLLASVSSAHKVVERLVRDNLNNYSDKMLVNLVETKAGNDLQLIRINGSVVGGLVGMLAFLISYFIG</sequence>
<evidence type="ECO:0000256" key="1">
    <source>
        <dbReference type="SAM" id="Phobius"/>
    </source>
</evidence>
<dbReference type="Proteomes" id="UP000190080">
    <property type="component" value="Unassembled WGS sequence"/>
</dbReference>
<dbReference type="PANTHER" id="PTHR38442">
    <property type="entry name" value="INNER MEMBRANE PROTEIN-RELATED"/>
    <property type="match status" value="1"/>
</dbReference>
<evidence type="ECO:0008006" key="4">
    <source>
        <dbReference type="Google" id="ProtNLM"/>
    </source>
</evidence>
<evidence type="ECO:0000313" key="2">
    <source>
        <dbReference type="EMBL" id="OPJ55719.1"/>
    </source>
</evidence>
<dbReference type="RefSeq" id="WP_079428501.1">
    <property type="nucleotide sequence ID" value="NZ_MZGV01000106.1"/>
</dbReference>
<dbReference type="GO" id="GO:0005886">
    <property type="term" value="C:plasma membrane"/>
    <property type="evidence" value="ECO:0007669"/>
    <property type="project" value="TreeGrafter"/>
</dbReference>
<keyword evidence="1" id="KW-0472">Membrane</keyword>
<keyword evidence="1" id="KW-0812">Transmembrane</keyword>
<keyword evidence="1" id="KW-1133">Transmembrane helix</keyword>
<dbReference type="OrthoDB" id="9769590at2"/>
<evidence type="ECO:0000313" key="3">
    <source>
        <dbReference type="Proteomes" id="UP000190080"/>
    </source>
</evidence>
<proteinExistence type="predicted"/>
<dbReference type="EMBL" id="MZGV01000106">
    <property type="protein sequence ID" value="OPJ55719.1"/>
    <property type="molecule type" value="Genomic_DNA"/>
</dbReference>
<dbReference type="InterPro" id="IPR007383">
    <property type="entry name" value="DUF445"/>
</dbReference>
<organism evidence="2 3">
    <name type="scientific">Clostridium oryzae</name>
    <dbReference type="NCBI Taxonomy" id="1450648"/>
    <lineage>
        <taxon>Bacteria</taxon>
        <taxon>Bacillati</taxon>
        <taxon>Bacillota</taxon>
        <taxon>Clostridia</taxon>
        <taxon>Eubacteriales</taxon>
        <taxon>Clostridiaceae</taxon>
        <taxon>Clostridium</taxon>
    </lineage>
</organism>
<dbReference type="Pfam" id="PF04286">
    <property type="entry name" value="DUF445"/>
    <property type="match status" value="1"/>
</dbReference>
<dbReference type="AlphaFoldDB" id="A0A1V4I758"/>
<feature type="transmembrane region" description="Helical" evidence="1">
    <location>
        <begin position="29"/>
        <end position="54"/>
    </location>
</feature>
<name>A0A1V4I758_9CLOT</name>
<accession>A0A1V4I758</accession>
<dbReference type="PANTHER" id="PTHR38442:SF1">
    <property type="entry name" value="INNER MEMBRANE PROTEIN"/>
    <property type="match status" value="1"/>
</dbReference>
<keyword evidence="3" id="KW-1185">Reference proteome</keyword>
<reference evidence="2 3" key="1">
    <citation type="submission" date="2017-03" db="EMBL/GenBank/DDBJ databases">
        <title>Genome sequence of Clostridium oryzae DSM 28571.</title>
        <authorList>
            <person name="Poehlein A."/>
            <person name="Daniel R."/>
        </authorList>
    </citation>
    <scope>NUCLEOTIDE SEQUENCE [LARGE SCALE GENOMIC DNA]</scope>
    <source>
        <strain evidence="2 3">DSM 28571</strain>
    </source>
</reference>